<dbReference type="NCBIfam" id="NF047797">
    <property type="entry name" value="glminPNH3LysDgaE"/>
    <property type="match status" value="1"/>
</dbReference>
<evidence type="ECO:0000256" key="1">
    <source>
        <dbReference type="ARBA" id="ARBA00001933"/>
    </source>
</evidence>
<comment type="cofactor">
    <cofactor evidence="1 4">
        <name>pyridoxal 5'-phosphate</name>
        <dbReference type="ChEBI" id="CHEBI:597326"/>
    </cofactor>
</comment>
<dbReference type="Pfam" id="PF03841">
    <property type="entry name" value="SelA"/>
    <property type="match status" value="1"/>
</dbReference>
<dbReference type="OrthoDB" id="9787096at2"/>
<dbReference type="EMBL" id="NQMS01000001">
    <property type="protein sequence ID" value="PAV98365.1"/>
    <property type="molecule type" value="Genomic_DNA"/>
</dbReference>
<keyword evidence="2 4" id="KW-0663">Pyridoxal phosphate</keyword>
<name>A0A2A2MHA7_9GAMM</name>
<dbReference type="Proteomes" id="UP000218796">
    <property type="component" value="Unassembled WGS sequence"/>
</dbReference>
<dbReference type="RefSeq" id="WP_008812928.1">
    <property type="nucleotide sequence ID" value="NZ_CAUFSP010000003.1"/>
</dbReference>
<evidence type="ECO:0000256" key="2">
    <source>
        <dbReference type="ARBA" id="ARBA00022898"/>
    </source>
</evidence>
<dbReference type="FunFam" id="3.40.640.10:FF:000056">
    <property type="entry name" value="SelA-like pyridoxal phosphate-dependent enzyme"/>
    <property type="match status" value="1"/>
</dbReference>
<reference evidence="5 6" key="1">
    <citation type="submission" date="2017-08" db="EMBL/GenBank/DDBJ databases">
        <title>Draft Genome Sequence of Hafnia alvei CITHA-6 Isolated from Raw Bovine Milk.</title>
        <authorList>
            <person name="Culligan E.P."/>
            <person name="Mcsweeney A."/>
            <person name="O'Doherty C."/>
            <person name="Gleeson E."/>
            <person name="O'Riordan D."/>
            <person name="Sleator R.D."/>
        </authorList>
    </citation>
    <scope>NUCLEOTIDE SEQUENCE [LARGE SCALE GENOMIC DNA]</scope>
    <source>
        <strain evidence="5 6">CITHA-6</strain>
    </source>
</reference>
<dbReference type="InterPro" id="IPR015421">
    <property type="entry name" value="PyrdxlP-dep_Trfase_major"/>
</dbReference>
<dbReference type="InterPro" id="IPR018319">
    <property type="entry name" value="SelA-like"/>
</dbReference>
<dbReference type="AlphaFoldDB" id="A0A2A2MHA7"/>
<evidence type="ECO:0000256" key="3">
    <source>
        <dbReference type="ARBA" id="ARBA00044507"/>
    </source>
</evidence>
<dbReference type="PANTHER" id="PTHR32328:SF0">
    <property type="entry name" value="L-SERYL-TRNA(SEC) SELENIUM TRANSFERASE"/>
    <property type="match status" value="1"/>
</dbReference>
<dbReference type="InterPro" id="IPR006337">
    <property type="entry name" value="DgaE-like"/>
</dbReference>
<dbReference type="Gene3D" id="3.40.640.10">
    <property type="entry name" value="Type I PLP-dependent aspartate aminotransferase-like (Major domain)"/>
    <property type="match status" value="1"/>
</dbReference>
<comment type="caution">
    <text evidence="5">The sequence shown here is derived from an EMBL/GenBank/DDBJ whole genome shotgun (WGS) entry which is preliminary data.</text>
</comment>
<organism evidence="5 6">
    <name type="scientific">Hafnia paralvei</name>
    <dbReference type="NCBI Taxonomy" id="546367"/>
    <lineage>
        <taxon>Bacteria</taxon>
        <taxon>Pseudomonadati</taxon>
        <taxon>Pseudomonadota</taxon>
        <taxon>Gammaproteobacteria</taxon>
        <taxon>Enterobacterales</taxon>
        <taxon>Hafniaceae</taxon>
        <taxon>Hafnia</taxon>
    </lineage>
</organism>
<evidence type="ECO:0000313" key="5">
    <source>
        <dbReference type="EMBL" id="PAV98365.1"/>
    </source>
</evidence>
<evidence type="ECO:0000256" key="4">
    <source>
        <dbReference type="PIRSR" id="PIRSR618319-50"/>
    </source>
</evidence>
<sequence length="374" mass="40270">MSQNIYQRLGLKRVINACGKMTILGVSAVSPEVMQATAEAAGSFVEIDKLVDRTGQLVSTHTGAEDSYITSCASAGIAIAVAAVITRGEPDRVALMPDSSGMANEVLMLRGHNIDYGAPITSAIRLGGGRVVEVGQSNLAARWQLEKAISERTAALLFVKSHHSVQKGMLTLADFVEVAKAHQLPLIVDAAAEEDLRLYVSQGADLVIYSGAKAFNAPTSGFITGKREWIECCKAQHHGIARAMKIGKENMVGLVKALELYAEGADSMTPDALATTVDAISALHGFSAEIEQDEAGRAIWRVQVRVHPDVLGIDARQVEALLRTGDVAIYTRRYFLHQGVFSIDPRTLDQSELAMIVERLAQISAEQENCHAKH</sequence>
<evidence type="ECO:0000313" key="6">
    <source>
        <dbReference type="Proteomes" id="UP000218796"/>
    </source>
</evidence>
<comment type="similarity">
    <text evidence="3">Belongs to the SelA family.</text>
</comment>
<dbReference type="SUPFAM" id="SSF53383">
    <property type="entry name" value="PLP-dependent transferases"/>
    <property type="match status" value="1"/>
</dbReference>
<accession>A0A2A2MHA7</accession>
<proteinExistence type="inferred from homology"/>
<dbReference type="GO" id="GO:0004125">
    <property type="term" value="F:L-seryl-tRNA(Sec) selenium transferase activity"/>
    <property type="evidence" value="ECO:0007669"/>
    <property type="project" value="TreeGrafter"/>
</dbReference>
<protein>
    <submittedName>
        <fullName evidence="5">SelA-like pyridoxal phosphate-dependent enzyme</fullName>
    </submittedName>
</protein>
<dbReference type="PANTHER" id="PTHR32328">
    <property type="entry name" value="L-SERYL-TRNA(SEC) SELENIUM TRANSFERASE"/>
    <property type="match status" value="1"/>
</dbReference>
<gene>
    <name evidence="5" type="ORF">CJD50_02520</name>
</gene>
<feature type="modified residue" description="N6-(pyridoxal phosphate)lysine" evidence="4">
    <location>
        <position position="213"/>
    </location>
</feature>
<keyword evidence="6" id="KW-1185">Reference proteome</keyword>
<dbReference type="NCBIfam" id="TIGR01437">
    <property type="entry name" value="selA_rel"/>
    <property type="match status" value="1"/>
</dbReference>
<dbReference type="InterPro" id="IPR015424">
    <property type="entry name" value="PyrdxlP-dep_Trfase"/>
</dbReference>